<organism evidence="1 2">
    <name type="scientific">Nitrosomonas oligotropha</name>
    <dbReference type="NCBI Taxonomy" id="42354"/>
    <lineage>
        <taxon>Bacteria</taxon>
        <taxon>Pseudomonadati</taxon>
        <taxon>Pseudomonadota</taxon>
        <taxon>Betaproteobacteria</taxon>
        <taxon>Nitrosomonadales</taxon>
        <taxon>Nitrosomonadaceae</taxon>
        <taxon>Nitrosomonas</taxon>
    </lineage>
</organism>
<gene>
    <name evidence="1" type="ORF">SAMN05216333_10624</name>
</gene>
<dbReference type="OrthoDB" id="8877021at2"/>
<evidence type="ECO:0000313" key="2">
    <source>
        <dbReference type="Proteomes" id="UP000198814"/>
    </source>
</evidence>
<dbReference type="AlphaFoldDB" id="A0A1H8MTR3"/>
<protein>
    <submittedName>
        <fullName evidence="1">Uncharacterized protein</fullName>
    </submittedName>
</protein>
<keyword evidence="2" id="KW-1185">Reference proteome</keyword>
<dbReference type="RefSeq" id="WP_090317231.1">
    <property type="nucleotide sequence ID" value="NZ_FNOE01000006.1"/>
</dbReference>
<dbReference type="Proteomes" id="UP000198814">
    <property type="component" value="Unassembled WGS sequence"/>
</dbReference>
<sequence>MKKINDFSRYKNILPYDSEIFGVYQPMIGWKSKRIKQRMDKGFSADLSKVREQLFKRFRGDFEMVLDERGVLQKISRLETGGSDVPRKGAIGAMGSFVIENLTRELPPLERYDERMWDKLIDAERIKTALNQEVILKVTEWYKTAQDARANPRSVEAANELAAEQLQRESTVAGYVLHLKQTKQFETLKQLFYKQDNQLANLQKLLSFKDPLDYIDPFKDLDRAGLSPIGIVHLFRQYFFEFDTFLGPAVGHVWLSPGSSVELVEVSTRRTLVERTLETSLETVLRTEKSLTEEDELSQAVKEDNKSDTKFGMNATANQSWIGGSASASASIDMANTQSKAREVSHKHMRQQTEKISTEIRKNYKSTFRTVTETTDTSSKRYVLNNTTPDLLNYEMRRKMRQVGVQVQDIGTYLCWQTYVDDPGRQLGIAKLVHLAKGPEVGEIPPPEAIPMPQPVTTDLNIDIPFVPKTEDTLPEDDMDEVYREGKEVNLDDNEGSPEQIQWYFGGFKAQCDQPGYEYGEDGFISFDYGGSDIRLQLDEVQEDKPGAIRFSVKVKHVNFRNVSPLRVVAKITWQPGKKLNDEVTAQNELKIKEFNEKTKFEYEQAFVEAARDRINKMSRIETRKYEDLREEERIVVYRSLIQDMLTKGLPMPDDRTRHVVSELLNTIFDIDKMLYFVAPEWWRPRLHHSHQGLGGIRKPSSVTPAPVSTAAAGGSVHTQIKSKAAKNLITAATAIAENTQIASMDTVTWGGTHDNRVDNYYITEESDPAKLGSSLGWLLQLDGDNMRNAFLNAPWVKAVIPIRPGKERAAMNWLQRLHVEGTEGLDDNYVASADELARIPHSGPNVTIRDAINHLCDVVADKHAKSMKVGRYPGDEINDDNRVSATPVDKVYEHGFYPLQGGFRALQGGEDFEVFDQWVEVLPTDQVVPVPVAYDPKTGRQL</sequence>
<reference evidence="2" key="1">
    <citation type="submission" date="2016-10" db="EMBL/GenBank/DDBJ databases">
        <authorList>
            <person name="Varghese N."/>
            <person name="Submissions S."/>
        </authorList>
    </citation>
    <scope>NUCLEOTIDE SEQUENCE [LARGE SCALE GENOMIC DNA]</scope>
    <source>
        <strain evidence="2">Nm76</strain>
    </source>
</reference>
<evidence type="ECO:0000313" key="1">
    <source>
        <dbReference type="EMBL" id="SEO20871.1"/>
    </source>
</evidence>
<proteinExistence type="predicted"/>
<accession>A0A1H8MTR3</accession>
<dbReference type="STRING" id="42354.SAMN05216333_10624"/>
<name>A0A1H8MTR3_9PROT</name>
<dbReference type="EMBL" id="FODO01000006">
    <property type="protein sequence ID" value="SEO20871.1"/>
    <property type="molecule type" value="Genomic_DNA"/>
</dbReference>